<evidence type="ECO:0000256" key="2">
    <source>
        <dbReference type="ARBA" id="ARBA00023002"/>
    </source>
</evidence>
<accession>A0A267HUI1</accession>
<organism evidence="4 5">
    <name type="scientific">Enterococcus canintestini</name>
    <dbReference type="NCBI Taxonomy" id="317010"/>
    <lineage>
        <taxon>Bacteria</taxon>
        <taxon>Bacillati</taxon>
        <taxon>Bacillota</taxon>
        <taxon>Bacilli</taxon>
        <taxon>Lactobacillales</taxon>
        <taxon>Enterococcaceae</taxon>
        <taxon>Enterococcus</taxon>
    </lineage>
</organism>
<dbReference type="SUPFAM" id="SSF51735">
    <property type="entry name" value="NAD(P)-binding Rossmann-fold domains"/>
    <property type="match status" value="1"/>
</dbReference>
<reference evidence="4 5" key="1">
    <citation type="submission" date="2015-08" db="EMBL/GenBank/DDBJ databases">
        <title>Enterococcus genome sequence.</title>
        <authorList>
            <person name="Acedo J.Z."/>
            <person name="Vederas J.C."/>
        </authorList>
    </citation>
    <scope>NUCLEOTIDE SEQUENCE [LARGE SCALE GENOMIC DNA]</scope>
    <source>
        <strain evidence="4 5">49</strain>
    </source>
</reference>
<dbReference type="PRINTS" id="PR00081">
    <property type="entry name" value="GDHRDH"/>
</dbReference>
<dbReference type="Gene3D" id="3.40.50.720">
    <property type="entry name" value="NAD(P)-binding Rossmann-like Domain"/>
    <property type="match status" value="1"/>
</dbReference>
<name>A0A267HUI1_9ENTE</name>
<keyword evidence="2" id="KW-0560">Oxidoreductase</keyword>
<sequence length="273" mass="30313">MDNGKVVLITGASSGIGYQTAEMLLQQGYRVYGAARRVEKMEPLKGKGLQSLKLDITEEASIVNLVDTIIHDAGKIDILINNAGYGSYGVIENVSLQEARNQFEVNLFGLARLVQLVLPYMRKQKNGKIINISSMAGRVTTYMGAWYHATKYALEAFSDALRMETKPFGIDVVIIEPGGIKTNWGIIAAEHLKESSQKTAYEIRANEAAKKMKKSYTSNRLSDPKLIAETIVKAVHSKRPKTRYLVGYGAKASVFFHTILPTHWFDSLIQKVV</sequence>
<evidence type="ECO:0000256" key="1">
    <source>
        <dbReference type="ARBA" id="ARBA00006484"/>
    </source>
</evidence>
<keyword evidence="5" id="KW-1185">Reference proteome</keyword>
<protein>
    <submittedName>
        <fullName evidence="4">Short-chain dehydrogenase</fullName>
    </submittedName>
</protein>
<dbReference type="PANTHER" id="PTHR44169:SF6">
    <property type="entry name" value="NADPH-DEPENDENT 1-ACYLDIHYDROXYACETONE PHOSPHATE REDUCTASE"/>
    <property type="match status" value="1"/>
</dbReference>
<dbReference type="EMBL" id="LHUG01000005">
    <property type="protein sequence ID" value="PAB01158.1"/>
    <property type="molecule type" value="Genomic_DNA"/>
</dbReference>
<comment type="similarity">
    <text evidence="1 3">Belongs to the short-chain dehydrogenases/reductases (SDR) family.</text>
</comment>
<comment type="caution">
    <text evidence="4">The sequence shown here is derived from an EMBL/GenBank/DDBJ whole genome shotgun (WGS) entry which is preliminary data.</text>
</comment>
<dbReference type="CDD" id="cd05374">
    <property type="entry name" value="17beta-HSD-like_SDR_c"/>
    <property type="match status" value="1"/>
</dbReference>
<dbReference type="NCBIfam" id="NF004826">
    <property type="entry name" value="PRK06182.1"/>
    <property type="match status" value="1"/>
</dbReference>
<evidence type="ECO:0000313" key="5">
    <source>
        <dbReference type="Proteomes" id="UP000216797"/>
    </source>
</evidence>
<evidence type="ECO:0000313" key="4">
    <source>
        <dbReference type="EMBL" id="PAB01158.1"/>
    </source>
</evidence>
<dbReference type="PANTHER" id="PTHR44169">
    <property type="entry name" value="NADPH-DEPENDENT 1-ACYLDIHYDROXYACETONE PHOSPHATE REDUCTASE"/>
    <property type="match status" value="1"/>
</dbReference>
<gene>
    <name evidence="4" type="ORF">AKL21_07890</name>
</gene>
<dbReference type="PRINTS" id="PR00080">
    <property type="entry name" value="SDRFAMILY"/>
</dbReference>
<dbReference type="RefSeq" id="WP_095006669.1">
    <property type="nucleotide sequence ID" value="NZ_LHUG01000005.1"/>
</dbReference>
<dbReference type="Proteomes" id="UP000216797">
    <property type="component" value="Unassembled WGS sequence"/>
</dbReference>
<proteinExistence type="inferred from homology"/>
<dbReference type="InterPro" id="IPR002347">
    <property type="entry name" value="SDR_fam"/>
</dbReference>
<dbReference type="AlphaFoldDB" id="A0A267HUI1"/>
<dbReference type="Pfam" id="PF00106">
    <property type="entry name" value="adh_short"/>
    <property type="match status" value="1"/>
</dbReference>
<dbReference type="InterPro" id="IPR036291">
    <property type="entry name" value="NAD(P)-bd_dom_sf"/>
</dbReference>
<dbReference type="GO" id="GO:0016491">
    <property type="term" value="F:oxidoreductase activity"/>
    <property type="evidence" value="ECO:0007669"/>
    <property type="project" value="UniProtKB-KW"/>
</dbReference>
<evidence type="ECO:0000256" key="3">
    <source>
        <dbReference type="RuleBase" id="RU000363"/>
    </source>
</evidence>